<dbReference type="SUPFAM" id="SSF63520">
    <property type="entry name" value="PTS-regulatory domain, PRD"/>
    <property type="match status" value="1"/>
</dbReference>
<evidence type="ECO:0000259" key="5">
    <source>
        <dbReference type="PROSITE" id="PS51096"/>
    </source>
</evidence>
<gene>
    <name evidence="7" type="ORF">EA71_01492</name>
</gene>
<comment type="caution">
    <text evidence="7">The sequence shown here is derived from an EMBL/GenBank/DDBJ whole genome shotgun (WGS) entry which is preliminary data.</text>
</comment>
<dbReference type="RefSeq" id="WP_113845664.1">
    <property type="nucleotide sequence ID" value="NZ_LEPB01000004.1"/>
</dbReference>
<evidence type="ECO:0000256" key="2">
    <source>
        <dbReference type="ARBA" id="ARBA00022741"/>
    </source>
</evidence>
<dbReference type="SMART" id="SM00382">
    <property type="entry name" value="AAA"/>
    <property type="match status" value="1"/>
</dbReference>
<dbReference type="InterPro" id="IPR011608">
    <property type="entry name" value="PRD"/>
</dbReference>
<organism evidence="7 8">
    <name type="scientific">Enterococcus durans</name>
    <dbReference type="NCBI Taxonomy" id="53345"/>
    <lineage>
        <taxon>Bacteria</taxon>
        <taxon>Bacillati</taxon>
        <taxon>Bacillota</taxon>
        <taxon>Bacilli</taxon>
        <taxon>Lactobacillales</taxon>
        <taxon>Enterococcaceae</taxon>
        <taxon>Enterococcus</taxon>
    </lineage>
</organism>
<sequence>MSKDQVQSELLKNTQNLEKISLSEALTTESISDAVSIRRNTTSQYLNELVKSNIAIKVKTRPAIFFERATFAEKFFVPSKQVYENLDQLIQDGQQNTSESEASAFQDLIGAKSSLRMAIDQIKASVYYPGTGLPMMFHGETGVGKSMLAAKSYEYCVEQGIIGEHAPFLELNCAQYYHNQELLSSILFGYKKGAFTGANEDYVGLLEASNGGFLFLDECHRLSPESQEKLFTFMDTNHFSRIGENNRSRESKVRLIFATTEDISKSFLRTFTRRVPVTINVPSLQERTSQEISEYIYTFFIRESSKLNKKLVISPWIMNRLISLNYRDNVGELKNLIKIISASAYSKQVHKDYIEINSSALENSLLSKFLSLKEIDNTETKDVVITPESQVTGYMRTENEDSRMIRSIFKVFEGIFQQYGEQKVEDEYVVKQLSREASTVIETIVYDASEEGHTLKLLKNSIKELVNFLESNYFVNISGNFIVALTSYLYKRNNFSADLITLDPSSLVKIHDFVSVHLPTEKKILNALLELVESKLDVSINESEKVLLVFYLKGLDLKIRKPEIRSVILAHGFSTASSIADVVNHFMEEHLFDSFDMPFNVNLDKVEDYMHHYVKTNDCSKGLVVLADMGSLMILTDKLKDELTGPLLMINNVTTQQALFVAEMIKKETDLEIIGEKLCDSMHTDYRVIYPKIRKKPLIITVCHTGLGAAQQLKEFMDSSLPKELGYSVEAVDYHYLKKYGKDNSLFKQYEVQGIIGTADPEIAEVSFVSLEDLITGQGDKSVDNLFRGIEDEETRKIINNNLIRNLSIERLLSAITILDVKRVITYIEESINEIERRLKLELINSKKAILYVHIASLVERLIRNHEVVEYKGTPDTGRNQTLKIIADSLETLENAYAIKISDYELNYLYDIIFDI</sequence>
<accession>A0A367CDL1</accession>
<evidence type="ECO:0008006" key="9">
    <source>
        <dbReference type="Google" id="ProtNLM"/>
    </source>
</evidence>
<dbReference type="PROSITE" id="PS51372">
    <property type="entry name" value="PRD_2"/>
    <property type="match status" value="1"/>
</dbReference>
<evidence type="ECO:0000259" key="6">
    <source>
        <dbReference type="PROSITE" id="PS51372"/>
    </source>
</evidence>
<dbReference type="Pfam" id="PF03610">
    <property type="entry name" value="EIIA-man"/>
    <property type="match status" value="1"/>
</dbReference>
<dbReference type="SUPFAM" id="SSF52540">
    <property type="entry name" value="P-loop containing nucleoside triphosphate hydrolases"/>
    <property type="match status" value="1"/>
</dbReference>
<dbReference type="PROSITE" id="PS50045">
    <property type="entry name" value="SIGMA54_INTERACT_4"/>
    <property type="match status" value="1"/>
</dbReference>
<evidence type="ECO:0000256" key="3">
    <source>
        <dbReference type="ARBA" id="ARBA00022840"/>
    </source>
</evidence>
<dbReference type="GO" id="GO:0016740">
    <property type="term" value="F:transferase activity"/>
    <property type="evidence" value="ECO:0007669"/>
    <property type="project" value="UniProtKB-KW"/>
</dbReference>
<dbReference type="AlphaFoldDB" id="A0A367CDL1"/>
<dbReference type="Pfam" id="PF00874">
    <property type="entry name" value="PRD"/>
    <property type="match status" value="1"/>
</dbReference>
<name>A0A367CDL1_9ENTE</name>
<dbReference type="InterPro" id="IPR003593">
    <property type="entry name" value="AAA+_ATPase"/>
</dbReference>
<evidence type="ECO:0000256" key="1">
    <source>
        <dbReference type="ARBA" id="ARBA00022679"/>
    </source>
</evidence>
<evidence type="ECO:0000313" key="8">
    <source>
        <dbReference type="Proteomes" id="UP000252797"/>
    </source>
</evidence>
<dbReference type="EMBL" id="LEPB01000004">
    <property type="protein sequence ID" value="RCA10739.1"/>
    <property type="molecule type" value="Genomic_DNA"/>
</dbReference>
<dbReference type="SUPFAM" id="SSF53062">
    <property type="entry name" value="PTS system fructose IIA component-like"/>
    <property type="match status" value="1"/>
</dbReference>
<dbReference type="PANTHER" id="PTHR32071">
    <property type="entry name" value="TRANSCRIPTIONAL REGULATORY PROTEIN"/>
    <property type="match status" value="1"/>
</dbReference>
<dbReference type="InterPro" id="IPR036634">
    <property type="entry name" value="PRD_sf"/>
</dbReference>
<dbReference type="Proteomes" id="UP000252797">
    <property type="component" value="Unassembled WGS sequence"/>
</dbReference>
<dbReference type="Pfam" id="PF00158">
    <property type="entry name" value="Sigma54_activat"/>
    <property type="match status" value="1"/>
</dbReference>
<feature type="domain" description="PTS EIIA type-4" evidence="5">
    <location>
        <begin position="563"/>
        <end position="689"/>
    </location>
</feature>
<dbReference type="PANTHER" id="PTHR32071:SF38">
    <property type="entry name" value="PSP OPERON TRANSCRIPTIONAL ACTIVATOR"/>
    <property type="match status" value="1"/>
</dbReference>
<feature type="domain" description="Sigma-54 factor interaction" evidence="4">
    <location>
        <begin position="108"/>
        <end position="342"/>
    </location>
</feature>
<dbReference type="GO" id="GO:0006355">
    <property type="term" value="P:regulation of DNA-templated transcription"/>
    <property type="evidence" value="ECO:0007669"/>
    <property type="project" value="InterPro"/>
</dbReference>
<dbReference type="InterPro" id="IPR027417">
    <property type="entry name" value="P-loop_NTPase"/>
</dbReference>
<keyword evidence="3" id="KW-0067">ATP-binding</keyword>
<evidence type="ECO:0000259" key="4">
    <source>
        <dbReference type="PROSITE" id="PS50045"/>
    </source>
</evidence>
<dbReference type="CDD" id="cd00009">
    <property type="entry name" value="AAA"/>
    <property type="match status" value="1"/>
</dbReference>
<dbReference type="GO" id="GO:0009401">
    <property type="term" value="P:phosphoenolpyruvate-dependent sugar phosphotransferase system"/>
    <property type="evidence" value="ECO:0007669"/>
    <property type="project" value="InterPro"/>
</dbReference>
<keyword evidence="2" id="KW-0547">Nucleotide-binding</keyword>
<dbReference type="PROSITE" id="PS00675">
    <property type="entry name" value="SIGMA54_INTERACT_1"/>
    <property type="match status" value="1"/>
</dbReference>
<dbReference type="GO" id="GO:0005524">
    <property type="term" value="F:ATP binding"/>
    <property type="evidence" value="ECO:0007669"/>
    <property type="project" value="UniProtKB-KW"/>
</dbReference>
<dbReference type="InterPro" id="IPR025662">
    <property type="entry name" value="Sigma_54_int_dom_ATP-bd_1"/>
</dbReference>
<dbReference type="InterPro" id="IPR002078">
    <property type="entry name" value="Sigma_54_int"/>
</dbReference>
<dbReference type="InterPro" id="IPR036662">
    <property type="entry name" value="PTS_EIIA_man-typ_sf"/>
</dbReference>
<proteinExistence type="predicted"/>
<dbReference type="InterPro" id="IPR004701">
    <property type="entry name" value="PTS_EIIA_man-typ"/>
</dbReference>
<evidence type="ECO:0000313" key="7">
    <source>
        <dbReference type="EMBL" id="RCA10739.1"/>
    </source>
</evidence>
<keyword evidence="1" id="KW-0808">Transferase</keyword>
<dbReference type="Gene3D" id="3.40.50.300">
    <property type="entry name" value="P-loop containing nucleotide triphosphate hydrolases"/>
    <property type="match status" value="1"/>
</dbReference>
<feature type="domain" description="PRD" evidence="6">
    <location>
        <begin position="819"/>
        <end position="916"/>
    </location>
</feature>
<protein>
    <recommendedName>
        <fullName evidence="9">PRD domain-containing protein</fullName>
    </recommendedName>
</protein>
<dbReference type="Gene3D" id="3.40.50.510">
    <property type="entry name" value="Phosphotransferase system, mannose-type IIA component"/>
    <property type="match status" value="1"/>
</dbReference>
<dbReference type="GO" id="GO:0016020">
    <property type="term" value="C:membrane"/>
    <property type="evidence" value="ECO:0007669"/>
    <property type="project" value="InterPro"/>
</dbReference>
<reference evidence="7 8" key="1">
    <citation type="submission" date="2015-06" db="EMBL/GenBank/DDBJ databases">
        <title>The Genome Sequence of Enterococcus durans 4EA1.</title>
        <authorList>
            <consortium name="The Broad Institute Genomics Platform"/>
            <consortium name="The Broad Institute Genome Sequencing Center for Infectious Disease"/>
            <person name="Earl A.M."/>
            <person name="Van Tyne D."/>
            <person name="Lebreton F."/>
            <person name="Saavedra J.T."/>
            <person name="Gilmore M.S."/>
            <person name="Manson Mcguire A."/>
            <person name="Clock S."/>
            <person name="Crupain M."/>
            <person name="Rangan U."/>
            <person name="Young S."/>
            <person name="Abouelleil A."/>
            <person name="Cao P."/>
            <person name="Chapman S.B."/>
            <person name="Griggs A."/>
            <person name="Priest M."/>
            <person name="Shea T."/>
            <person name="Wortman J."/>
            <person name="Nusbaum C."/>
            <person name="Birren B."/>
        </authorList>
    </citation>
    <scope>NUCLEOTIDE SEQUENCE [LARGE SCALE GENOMIC DNA]</scope>
    <source>
        <strain evidence="7 8">4EA1</strain>
    </source>
</reference>
<dbReference type="PROSITE" id="PS51096">
    <property type="entry name" value="PTS_EIIA_TYPE_4"/>
    <property type="match status" value="1"/>
</dbReference>